<dbReference type="Gene3D" id="3.40.190.10">
    <property type="entry name" value="Periplasmic binding protein-like II"/>
    <property type="match status" value="2"/>
</dbReference>
<name>A0A1M5JUT7_9ALTE</name>
<sequence>MKLFVCAVLSFALYSTVAISSPAPDDSVTVVQVPHMNRASSHLQYVHALLELSLESTQQEFGEFEIRYHSTETLPERQLKGLEVGEQFSVTVSHAKERWNNAAIRVPFPLVRGLASYRLFFTTPNILPALNKVSSLKDFYQFSFGQGVGWSTSRFLQDKHFRIVYGSRYEGLFVMLTANRFDLLMRSPYELTGEHVNLSQQYPSLTYSTRTAMLTYLPMYFYVSDKQPELAARIEKGLKTAFKAGQLDALYEKYFHSSLALIHSPELRVFWINNTNITTQQYLADKPYLLPSLIKQLEPHFVSHPQH</sequence>
<dbReference type="SUPFAM" id="SSF53850">
    <property type="entry name" value="Periplasmic binding protein-like II"/>
    <property type="match status" value="1"/>
</dbReference>
<proteinExistence type="predicted"/>
<dbReference type="RefSeq" id="WP_073322380.1">
    <property type="nucleotide sequence ID" value="NZ_FQWD01000003.1"/>
</dbReference>
<dbReference type="STRING" id="634436.SAMN05216361_2255"/>
<evidence type="ECO:0000313" key="2">
    <source>
        <dbReference type="EMBL" id="SHG44029.1"/>
    </source>
</evidence>
<evidence type="ECO:0008006" key="4">
    <source>
        <dbReference type="Google" id="ProtNLM"/>
    </source>
</evidence>
<reference evidence="3" key="1">
    <citation type="submission" date="2016-11" db="EMBL/GenBank/DDBJ databases">
        <authorList>
            <person name="Varghese N."/>
            <person name="Submissions S."/>
        </authorList>
    </citation>
    <scope>NUCLEOTIDE SEQUENCE [LARGE SCALE GENOMIC DNA]</scope>
    <source>
        <strain evidence="3">CGMCC 1.8995</strain>
    </source>
</reference>
<keyword evidence="3" id="KW-1185">Reference proteome</keyword>
<dbReference type="OrthoDB" id="6382787at2"/>
<organism evidence="2 3">
    <name type="scientific">Marisediminitalea aggregata</name>
    <dbReference type="NCBI Taxonomy" id="634436"/>
    <lineage>
        <taxon>Bacteria</taxon>
        <taxon>Pseudomonadati</taxon>
        <taxon>Pseudomonadota</taxon>
        <taxon>Gammaproteobacteria</taxon>
        <taxon>Alteromonadales</taxon>
        <taxon>Alteromonadaceae</taxon>
        <taxon>Marisediminitalea</taxon>
    </lineage>
</organism>
<gene>
    <name evidence="2" type="ORF">SAMN05216361_2255</name>
</gene>
<feature type="chain" id="PRO_5012093011" description="Extracellular solute-binding protein, family 3" evidence="1">
    <location>
        <begin position="21"/>
        <end position="307"/>
    </location>
</feature>
<accession>A0A1M5JUT7</accession>
<protein>
    <recommendedName>
        <fullName evidence="4">Extracellular solute-binding protein, family 3</fullName>
    </recommendedName>
</protein>
<keyword evidence="1" id="KW-0732">Signal</keyword>
<dbReference type="AlphaFoldDB" id="A0A1M5JUT7"/>
<dbReference type="Proteomes" id="UP000184520">
    <property type="component" value="Unassembled WGS sequence"/>
</dbReference>
<dbReference type="EMBL" id="FQWD01000003">
    <property type="protein sequence ID" value="SHG44029.1"/>
    <property type="molecule type" value="Genomic_DNA"/>
</dbReference>
<evidence type="ECO:0000256" key="1">
    <source>
        <dbReference type="SAM" id="SignalP"/>
    </source>
</evidence>
<feature type="signal peptide" evidence="1">
    <location>
        <begin position="1"/>
        <end position="20"/>
    </location>
</feature>
<evidence type="ECO:0000313" key="3">
    <source>
        <dbReference type="Proteomes" id="UP000184520"/>
    </source>
</evidence>